<dbReference type="GO" id="GO:0051673">
    <property type="term" value="P:disruption of plasma membrane integrity in another organism"/>
    <property type="evidence" value="ECO:0007669"/>
    <property type="project" value="TreeGrafter"/>
</dbReference>
<dbReference type="EMBL" id="KB109880">
    <property type="protein sequence ID" value="ELK27752.1"/>
    <property type="molecule type" value="Genomic_DNA"/>
</dbReference>
<reference evidence="13" key="1">
    <citation type="journal article" date="2013" name="Science">
        <title>Comparative analysis of bat genomes provides insight into the evolution of flight and immunity.</title>
        <authorList>
            <person name="Zhang G."/>
            <person name="Cowled C."/>
            <person name="Shi Z."/>
            <person name="Huang Z."/>
            <person name="Bishop-Lilly K.A."/>
            <person name="Fang X."/>
            <person name="Wynne J.W."/>
            <person name="Xiong Z."/>
            <person name="Baker M.L."/>
            <person name="Zhao W."/>
            <person name="Tachedjian M."/>
            <person name="Zhu Y."/>
            <person name="Zhou P."/>
            <person name="Jiang X."/>
            <person name="Ng J."/>
            <person name="Yang L."/>
            <person name="Wu L."/>
            <person name="Xiao J."/>
            <person name="Feng Y."/>
            <person name="Chen Y."/>
            <person name="Sun X."/>
            <person name="Zhang Y."/>
            <person name="Marsh G.A."/>
            <person name="Crameri G."/>
            <person name="Broder C.C."/>
            <person name="Frey K.G."/>
            <person name="Wang L.F."/>
            <person name="Wang J."/>
        </authorList>
    </citation>
    <scope>NUCLEOTIDE SEQUENCE [LARGE SCALE GENOMIC DNA]</scope>
</reference>
<dbReference type="InterPro" id="IPR006081">
    <property type="entry name" value="Alpha-defensin_C"/>
</dbReference>
<sequence length="293" mass="32263">MRTLTLLAALLLLALQAQAQTLQETADQLPTQDQPEAKDQGELWAEDQDQAEDSDQDVAISFTGEERLTRALAMRTLTLLAALLLLALQAQAQTLQETADQLPTQDQPEAKDQGELWAEDQDQAEDSDQDVAISFTGEERQTRAAAQESTPQNLTSSPTGSDALNLQNGPSTPSGKGWFQGQGLRAMRTLTLLAALLLLALQAQAQSLQETADQVPAQEQPKAKDVWAEDQDQAEDSDQDVAISFTGEERLTRAAGLWKLRRCTCRLSRFCKSFESPSGTCYIYGQRYKRCCR</sequence>
<dbReference type="GO" id="GO:0050830">
    <property type="term" value="P:defense response to Gram-positive bacterium"/>
    <property type="evidence" value="ECO:0007669"/>
    <property type="project" value="TreeGrafter"/>
</dbReference>
<comment type="subcellular location">
    <subcellularLocation>
        <location evidence="1">Secreted</location>
    </subcellularLocation>
</comment>
<feature type="signal peptide" evidence="10">
    <location>
        <begin position="1"/>
        <end position="19"/>
    </location>
</feature>
<name>L5LNY0_MYODS</name>
<dbReference type="GO" id="GO:0019731">
    <property type="term" value="P:antibacterial humoral response"/>
    <property type="evidence" value="ECO:0007669"/>
    <property type="project" value="TreeGrafter"/>
</dbReference>
<keyword evidence="8" id="KW-1015">Disulfide bond</keyword>
<feature type="region of interest" description="Disordered" evidence="9">
    <location>
        <begin position="139"/>
        <end position="177"/>
    </location>
</feature>
<evidence type="ECO:0000256" key="6">
    <source>
        <dbReference type="ARBA" id="ARBA00022940"/>
    </source>
</evidence>
<evidence type="ECO:0000256" key="7">
    <source>
        <dbReference type="ARBA" id="ARBA00023022"/>
    </source>
</evidence>
<dbReference type="GO" id="GO:0031012">
    <property type="term" value="C:extracellular matrix"/>
    <property type="evidence" value="ECO:0007669"/>
    <property type="project" value="TreeGrafter"/>
</dbReference>
<dbReference type="GO" id="GO:0050829">
    <property type="term" value="P:defense response to Gram-negative bacterium"/>
    <property type="evidence" value="ECO:0007669"/>
    <property type="project" value="TreeGrafter"/>
</dbReference>
<evidence type="ECO:0000256" key="3">
    <source>
        <dbReference type="ARBA" id="ARBA00022525"/>
    </source>
</evidence>
<dbReference type="GO" id="GO:0071222">
    <property type="term" value="P:cellular response to lipopolysaccharide"/>
    <property type="evidence" value="ECO:0007669"/>
    <property type="project" value="TreeGrafter"/>
</dbReference>
<evidence type="ECO:0000313" key="12">
    <source>
        <dbReference type="EMBL" id="ELK27752.1"/>
    </source>
</evidence>
<dbReference type="GO" id="GO:0002227">
    <property type="term" value="P:innate immune response in mucosa"/>
    <property type="evidence" value="ECO:0007669"/>
    <property type="project" value="TreeGrafter"/>
</dbReference>
<evidence type="ECO:0000256" key="9">
    <source>
        <dbReference type="SAM" id="MobiDB-lite"/>
    </source>
</evidence>
<feature type="chain" id="PRO_5003970479" evidence="10">
    <location>
        <begin position="20"/>
        <end position="293"/>
    </location>
</feature>
<evidence type="ECO:0000256" key="4">
    <source>
        <dbReference type="ARBA" id="ARBA00022529"/>
    </source>
</evidence>
<dbReference type="PROSITE" id="PS00269">
    <property type="entry name" value="DEFENSIN"/>
    <property type="match status" value="1"/>
</dbReference>
<dbReference type="GO" id="GO:0005615">
    <property type="term" value="C:extracellular space"/>
    <property type="evidence" value="ECO:0007669"/>
    <property type="project" value="InterPro"/>
</dbReference>
<evidence type="ECO:0000256" key="1">
    <source>
        <dbReference type="ARBA" id="ARBA00004613"/>
    </source>
</evidence>
<accession>L5LNY0</accession>
<dbReference type="PANTHER" id="PTHR11876:SF28">
    <property type="entry name" value="ALPHA-DEFENSIN 1"/>
    <property type="match status" value="1"/>
</dbReference>
<feature type="domain" description="Mammalian defensins" evidence="11">
    <location>
        <begin position="263"/>
        <end position="292"/>
    </location>
</feature>
<feature type="region of interest" description="Disordered" evidence="9">
    <location>
        <begin position="212"/>
        <end position="237"/>
    </location>
</feature>
<proteinExistence type="inferred from homology"/>
<organism evidence="12 13">
    <name type="scientific">Myotis davidii</name>
    <name type="common">David's myotis</name>
    <dbReference type="NCBI Taxonomy" id="225400"/>
    <lineage>
        <taxon>Eukaryota</taxon>
        <taxon>Metazoa</taxon>
        <taxon>Chordata</taxon>
        <taxon>Craniata</taxon>
        <taxon>Vertebrata</taxon>
        <taxon>Euteleostomi</taxon>
        <taxon>Mammalia</taxon>
        <taxon>Eutheria</taxon>
        <taxon>Laurasiatheria</taxon>
        <taxon>Chiroptera</taxon>
        <taxon>Yangochiroptera</taxon>
        <taxon>Vespertilionidae</taxon>
        <taxon>Myotis</taxon>
    </lineage>
</organism>
<evidence type="ECO:0000256" key="10">
    <source>
        <dbReference type="SAM" id="SignalP"/>
    </source>
</evidence>
<evidence type="ECO:0000313" key="13">
    <source>
        <dbReference type="Proteomes" id="UP000010556"/>
    </source>
</evidence>
<evidence type="ECO:0000256" key="2">
    <source>
        <dbReference type="ARBA" id="ARBA00006519"/>
    </source>
</evidence>
<feature type="compositionally biased region" description="Acidic residues" evidence="9">
    <location>
        <begin position="228"/>
        <end position="237"/>
    </location>
</feature>
<feature type="compositionally biased region" description="Polar residues" evidence="9">
    <location>
        <begin position="147"/>
        <end position="174"/>
    </location>
</feature>
<keyword evidence="4" id="KW-0929">Antimicrobial</keyword>
<gene>
    <name evidence="12" type="ORF">MDA_GLEAN10002403</name>
</gene>
<dbReference type="InterPro" id="IPR016327">
    <property type="entry name" value="Alpha-defensin"/>
</dbReference>
<evidence type="ECO:0000259" key="11">
    <source>
        <dbReference type="PROSITE" id="PS00269"/>
    </source>
</evidence>
<dbReference type="Proteomes" id="UP000010556">
    <property type="component" value="Unassembled WGS sequence"/>
</dbReference>
<dbReference type="AlphaFoldDB" id="L5LNY0"/>
<dbReference type="GO" id="GO:0061844">
    <property type="term" value="P:antimicrobial humoral immune response mediated by antimicrobial peptide"/>
    <property type="evidence" value="ECO:0007669"/>
    <property type="project" value="TreeGrafter"/>
</dbReference>
<dbReference type="InterPro" id="IPR002366">
    <property type="entry name" value="Alpha-defensin_N"/>
</dbReference>
<keyword evidence="6" id="KW-0211">Defensin</keyword>
<evidence type="ECO:0000256" key="5">
    <source>
        <dbReference type="ARBA" id="ARBA00022729"/>
    </source>
</evidence>
<evidence type="ECO:0000256" key="8">
    <source>
        <dbReference type="ARBA" id="ARBA00023157"/>
    </source>
</evidence>
<comment type="similarity">
    <text evidence="2">Belongs to the alpha-defensin family.</text>
</comment>
<dbReference type="SMART" id="SM01418">
    <property type="entry name" value="Defensin_propep"/>
    <property type="match status" value="3"/>
</dbReference>
<dbReference type="Pfam" id="PF00879">
    <property type="entry name" value="Defensin_propep"/>
    <property type="match status" value="3"/>
</dbReference>
<keyword evidence="3" id="KW-0964">Secreted</keyword>
<keyword evidence="13" id="KW-1185">Reference proteome</keyword>
<dbReference type="PANTHER" id="PTHR11876">
    <property type="entry name" value="ALPHA-DEFENSIN 1"/>
    <property type="match status" value="1"/>
</dbReference>
<keyword evidence="5 10" id="KW-0732">Signal</keyword>
<keyword evidence="7" id="KW-0044">Antibiotic</keyword>
<protein>
    <submittedName>
        <fullName evidence="12">Defensin-7</fullName>
    </submittedName>
</protein>